<dbReference type="SUPFAM" id="SSF51905">
    <property type="entry name" value="FAD/NAD(P)-binding domain"/>
    <property type="match status" value="1"/>
</dbReference>
<keyword evidence="3" id="KW-0560">Oxidoreductase</keyword>
<evidence type="ECO:0000256" key="3">
    <source>
        <dbReference type="ARBA" id="ARBA00023002"/>
    </source>
</evidence>
<dbReference type="GO" id="GO:0033108">
    <property type="term" value="P:mitochondrial respiratory chain complex assembly"/>
    <property type="evidence" value="ECO:0007669"/>
    <property type="project" value="TreeGrafter"/>
</dbReference>
<dbReference type="Pfam" id="PF07992">
    <property type="entry name" value="Pyr_redox_2"/>
    <property type="match status" value="1"/>
</dbReference>
<dbReference type="InterPro" id="IPR023753">
    <property type="entry name" value="FAD/NAD-binding_dom"/>
</dbReference>
<dbReference type="GO" id="GO:0071949">
    <property type="term" value="F:FAD binding"/>
    <property type="evidence" value="ECO:0007669"/>
    <property type="project" value="TreeGrafter"/>
</dbReference>
<proteinExistence type="predicted"/>
<name>A0A1I7SXI8_9PELO</name>
<evidence type="ECO:0000313" key="7">
    <source>
        <dbReference type="WBParaSite" id="Csp11.Scaffold126.g588.t1"/>
    </source>
</evidence>
<dbReference type="AlphaFoldDB" id="A0A1I7SXI8"/>
<feature type="compositionally biased region" description="Polar residues" evidence="4">
    <location>
        <begin position="202"/>
        <end position="228"/>
    </location>
</feature>
<organism evidence="6 7">
    <name type="scientific">Caenorhabditis tropicalis</name>
    <dbReference type="NCBI Taxonomy" id="1561998"/>
    <lineage>
        <taxon>Eukaryota</taxon>
        <taxon>Metazoa</taxon>
        <taxon>Ecdysozoa</taxon>
        <taxon>Nematoda</taxon>
        <taxon>Chromadorea</taxon>
        <taxon>Rhabditida</taxon>
        <taxon>Rhabditina</taxon>
        <taxon>Rhabditomorpha</taxon>
        <taxon>Rhabditoidea</taxon>
        <taxon>Rhabditidae</taxon>
        <taxon>Peloderinae</taxon>
        <taxon>Caenorhabditis</taxon>
    </lineage>
</organism>
<dbReference type="GO" id="GO:0005739">
    <property type="term" value="C:mitochondrion"/>
    <property type="evidence" value="ECO:0007669"/>
    <property type="project" value="TreeGrafter"/>
</dbReference>
<sequence length="399" mass="44035">MLLRVVGRKLTSAIRQQTAVRSIAISRIALGGGGHHHEPQPVYIPKPGSLDWSLCSNPHAKSSHEFEPYKPDVGSFVGAAVFIGLTVLAVILKTDTFKKDDGHHHKHPAKSTTHELKEVHAEPNEKHVEPKNEHVEERNTEEAHAAREAPAAVEDPVPSTSKPSESDGSAKPASSSDSTEANSAEPEDDSTESQEKPKKHQMTTTIQSHQLQRESQSLPSSNEEPATSESKEENSSLHCEYVIIGSGTAAYYASLAIRAKQAEAKVLMIGEEAELPYNRPPLSKELWWYGDESASSKLDYTSLSGKKRDIFYEVNGFFVSPEDIPKAVHGGVSLLRGKKAIKICTEDRKVILDDGTTIGYDKVLIATGVRPKKKKCLKKQVKKRKRRLHIIIIRKISKE</sequence>
<dbReference type="eggNOG" id="KOG1346">
    <property type="taxonomic scope" value="Eukaryota"/>
</dbReference>
<keyword evidence="1" id="KW-0285">Flavoprotein</keyword>
<feature type="compositionally biased region" description="Polar residues" evidence="4">
    <location>
        <begin position="158"/>
        <end position="182"/>
    </location>
</feature>
<reference evidence="7" key="1">
    <citation type="submission" date="2016-11" db="UniProtKB">
        <authorList>
            <consortium name="WormBaseParasite"/>
        </authorList>
    </citation>
    <scope>IDENTIFICATION</scope>
</reference>
<accession>A0A1I7SXI8</accession>
<feature type="compositionally biased region" description="Basic and acidic residues" evidence="4">
    <location>
        <begin position="112"/>
        <end position="147"/>
    </location>
</feature>
<evidence type="ECO:0000259" key="5">
    <source>
        <dbReference type="Pfam" id="PF07992"/>
    </source>
</evidence>
<dbReference type="PANTHER" id="PTHR43557:SF4">
    <property type="entry name" value="APOPTOSIS-INDUCING FACTOR 1, MITOCHONDRIAL"/>
    <property type="match status" value="1"/>
</dbReference>
<evidence type="ECO:0000256" key="1">
    <source>
        <dbReference type="ARBA" id="ARBA00022630"/>
    </source>
</evidence>
<dbReference type="InterPro" id="IPR050446">
    <property type="entry name" value="FAD-oxidoreductase/Apoptosis"/>
</dbReference>
<evidence type="ECO:0000256" key="2">
    <source>
        <dbReference type="ARBA" id="ARBA00022827"/>
    </source>
</evidence>
<keyword evidence="6" id="KW-1185">Reference proteome</keyword>
<evidence type="ECO:0000256" key="4">
    <source>
        <dbReference type="SAM" id="MobiDB-lite"/>
    </source>
</evidence>
<dbReference type="GO" id="GO:0006915">
    <property type="term" value="P:apoptotic process"/>
    <property type="evidence" value="ECO:0007669"/>
    <property type="project" value="TreeGrafter"/>
</dbReference>
<feature type="domain" description="FAD/NAD(P)-binding" evidence="5">
    <location>
        <begin position="241"/>
        <end position="374"/>
    </location>
</feature>
<evidence type="ECO:0000313" key="6">
    <source>
        <dbReference type="Proteomes" id="UP000095282"/>
    </source>
</evidence>
<feature type="region of interest" description="Disordered" evidence="4">
    <location>
        <begin position="99"/>
        <end position="235"/>
    </location>
</feature>
<protein>
    <submittedName>
        <fullName evidence="7">Pyr_redox_2 domain-containing protein</fullName>
    </submittedName>
</protein>
<dbReference type="GO" id="GO:0016174">
    <property type="term" value="F:NAD(P)H oxidase H2O2-forming activity"/>
    <property type="evidence" value="ECO:0007669"/>
    <property type="project" value="TreeGrafter"/>
</dbReference>
<keyword evidence="2" id="KW-0274">FAD</keyword>
<dbReference type="WBParaSite" id="Csp11.Scaffold126.g588.t1">
    <property type="protein sequence ID" value="Csp11.Scaffold126.g588.t1"/>
    <property type="gene ID" value="Csp11.Scaffold126.g588"/>
</dbReference>
<dbReference type="Proteomes" id="UP000095282">
    <property type="component" value="Unplaced"/>
</dbReference>
<dbReference type="STRING" id="1561998.A0A1I7SXI8"/>
<dbReference type="InterPro" id="IPR036188">
    <property type="entry name" value="FAD/NAD-bd_sf"/>
</dbReference>
<dbReference type="Gene3D" id="3.50.50.60">
    <property type="entry name" value="FAD/NAD(P)-binding domain"/>
    <property type="match status" value="2"/>
</dbReference>
<dbReference type="PANTHER" id="PTHR43557">
    <property type="entry name" value="APOPTOSIS-INDUCING FACTOR 1"/>
    <property type="match status" value="1"/>
</dbReference>